<sequence>NMSNISMFVPNEYEQLIIKRGWKRRGFEYNLVDFIYPHRYFYNVEELFTKRQKQFSNYVRFKSGLEILFPEVEDDKEIEE</sequence>
<keyword evidence="2" id="KW-1185">Reference proteome</keyword>
<protein>
    <submittedName>
        <fullName evidence="1">Uncharacterized protein</fullName>
    </submittedName>
</protein>
<dbReference type="Proteomes" id="UP001150538">
    <property type="component" value="Unassembled WGS sequence"/>
</dbReference>
<reference evidence="1" key="1">
    <citation type="submission" date="2022-07" db="EMBL/GenBank/DDBJ databases">
        <title>Phylogenomic reconstructions and comparative analyses of Kickxellomycotina fungi.</title>
        <authorList>
            <person name="Reynolds N.K."/>
            <person name="Stajich J.E."/>
            <person name="Barry K."/>
            <person name="Grigoriev I.V."/>
            <person name="Crous P."/>
            <person name="Smith M.E."/>
        </authorList>
    </citation>
    <scope>NUCLEOTIDE SEQUENCE</scope>
    <source>
        <strain evidence="1">NBRC 100468</strain>
    </source>
</reference>
<name>A0A9W7ZXG4_9FUNG</name>
<proteinExistence type="predicted"/>
<dbReference type="AlphaFoldDB" id="A0A9W7ZXG4"/>
<accession>A0A9W7ZXG4</accession>
<organism evidence="1 2">
    <name type="scientific">Mycoemilia scoparia</name>
    <dbReference type="NCBI Taxonomy" id="417184"/>
    <lineage>
        <taxon>Eukaryota</taxon>
        <taxon>Fungi</taxon>
        <taxon>Fungi incertae sedis</taxon>
        <taxon>Zoopagomycota</taxon>
        <taxon>Kickxellomycotina</taxon>
        <taxon>Kickxellomycetes</taxon>
        <taxon>Kickxellales</taxon>
        <taxon>Kickxellaceae</taxon>
        <taxon>Mycoemilia</taxon>
    </lineage>
</organism>
<dbReference type="EMBL" id="JANBPU010000040">
    <property type="protein sequence ID" value="KAJ1918649.1"/>
    <property type="molecule type" value="Genomic_DNA"/>
</dbReference>
<evidence type="ECO:0000313" key="2">
    <source>
        <dbReference type="Proteomes" id="UP001150538"/>
    </source>
</evidence>
<gene>
    <name evidence="1" type="ORF">H4219_002452</name>
</gene>
<evidence type="ECO:0000313" key="1">
    <source>
        <dbReference type="EMBL" id="KAJ1918649.1"/>
    </source>
</evidence>
<comment type="caution">
    <text evidence="1">The sequence shown here is derived from an EMBL/GenBank/DDBJ whole genome shotgun (WGS) entry which is preliminary data.</text>
</comment>
<feature type="non-terminal residue" evidence="1">
    <location>
        <position position="1"/>
    </location>
</feature>